<evidence type="ECO:0000256" key="8">
    <source>
        <dbReference type="HAMAP-Rule" id="MF_00972"/>
    </source>
</evidence>
<dbReference type="EC" id="3.5.4.33" evidence="8"/>
<evidence type="ECO:0000256" key="1">
    <source>
        <dbReference type="ARBA" id="ARBA00010669"/>
    </source>
</evidence>
<dbReference type="AlphaFoldDB" id="A0A1R7QF52"/>
<dbReference type="FunFam" id="3.40.140.10:FF:000005">
    <property type="entry name" value="tRNA-specific adenosine deaminase"/>
    <property type="match status" value="1"/>
</dbReference>
<evidence type="ECO:0000313" key="11">
    <source>
        <dbReference type="Proteomes" id="UP000196240"/>
    </source>
</evidence>
<dbReference type="HAMAP" id="MF_00972">
    <property type="entry name" value="tRNA_aden_deaminase"/>
    <property type="match status" value="1"/>
</dbReference>
<keyword evidence="6 8" id="KW-0862">Zinc</keyword>
<evidence type="ECO:0000256" key="7">
    <source>
        <dbReference type="ARBA" id="ARBA00048045"/>
    </source>
</evidence>
<evidence type="ECO:0000256" key="6">
    <source>
        <dbReference type="ARBA" id="ARBA00022833"/>
    </source>
</evidence>
<dbReference type="PROSITE" id="PS00903">
    <property type="entry name" value="CYT_DCMP_DEAMINASES_1"/>
    <property type="match status" value="1"/>
</dbReference>
<dbReference type="Pfam" id="PF00383">
    <property type="entry name" value="dCMP_cyt_deam_1"/>
    <property type="match status" value="1"/>
</dbReference>
<gene>
    <name evidence="8 10" type="primary">tadA</name>
    <name evidence="10" type="ORF">ACNJC6_02460</name>
</gene>
<dbReference type="EMBL" id="FUUY01000008">
    <property type="protein sequence ID" value="SJX22807.1"/>
    <property type="molecule type" value="Genomic_DNA"/>
</dbReference>
<name>A0A1R7QF52_ACIJO</name>
<dbReference type="GO" id="GO:0008270">
    <property type="term" value="F:zinc ion binding"/>
    <property type="evidence" value="ECO:0007669"/>
    <property type="project" value="UniProtKB-UniRule"/>
</dbReference>
<dbReference type="PROSITE" id="PS51747">
    <property type="entry name" value="CYT_DCMP_DEAMINASES_2"/>
    <property type="match status" value="1"/>
</dbReference>
<comment type="catalytic activity">
    <reaction evidence="7 8">
        <text>adenosine(34) in tRNA + H2O + H(+) = inosine(34) in tRNA + NH4(+)</text>
        <dbReference type="Rhea" id="RHEA:43168"/>
        <dbReference type="Rhea" id="RHEA-COMP:10373"/>
        <dbReference type="Rhea" id="RHEA-COMP:10374"/>
        <dbReference type="ChEBI" id="CHEBI:15377"/>
        <dbReference type="ChEBI" id="CHEBI:15378"/>
        <dbReference type="ChEBI" id="CHEBI:28938"/>
        <dbReference type="ChEBI" id="CHEBI:74411"/>
        <dbReference type="ChEBI" id="CHEBI:82852"/>
        <dbReference type="EC" id="3.5.4.33"/>
    </reaction>
</comment>
<dbReference type="Proteomes" id="UP000196240">
    <property type="component" value="Unassembled WGS sequence"/>
</dbReference>
<evidence type="ECO:0000256" key="3">
    <source>
        <dbReference type="ARBA" id="ARBA00022694"/>
    </source>
</evidence>
<feature type="domain" description="CMP/dCMP-type deaminase" evidence="9">
    <location>
        <begin position="6"/>
        <end position="134"/>
    </location>
</feature>
<dbReference type="GO" id="GO:0052717">
    <property type="term" value="F:tRNA-specific adenosine-34 deaminase activity"/>
    <property type="evidence" value="ECO:0007669"/>
    <property type="project" value="UniProtKB-UniRule"/>
</dbReference>
<organism evidence="10 11">
    <name type="scientific">Acinetobacter johnsonii</name>
    <dbReference type="NCBI Taxonomy" id="40214"/>
    <lineage>
        <taxon>Bacteria</taxon>
        <taxon>Pseudomonadati</taxon>
        <taxon>Pseudomonadota</taxon>
        <taxon>Gammaproteobacteria</taxon>
        <taxon>Moraxellales</taxon>
        <taxon>Moraxellaceae</taxon>
        <taxon>Acinetobacter</taxon>
    </lineage>
</organism>
<comment type="cofactor">
    <cofactor evidence="8">
        <name>Zn(2+)</name>
        <dbReference type="ChEBI" id="CHEBI:29105"/>
    </cofactor>
    <text evidence="8">Binds 1 zinc ion per subunit.</text>
</comment>
<feature type="binding site" evidence="8">
    <location>
        <position position="91"/>
    </location>
    <ligand>
        <name>Zn(2+)</name>
        <dbReference type="ChEBI" id="CHEBI:29105"/>
        <note>catalytic</note>
    </ligand>
</feature>
<dbReference type="PANTHER" id="PTHR11079">
    <property type="entry name" value="CYTOSINE DEAMINASE FAMILY MEMBER"/>
    <property type="match status" value="1"/>
</dbReference>
<dbReference type="InterPro" id="IPR016193">
    <property type="entry name" value="Cytidine_deaminase-like"/>
</dbReference>
<dbReference type="InterPro" id="IPR016192">
    <property type="entry name" value="APOBEC/CMP_deaminase_Zn-bd"/>
</dbReference>
<protein>
    <recommendedName>
        <fullName evidence="8">tRNA-specific adenosine deaminase</fullName>
        <ecNumber evidence="8">3.5.4.33</ecNumber>
    </recommendedName>
</protein>
<dbReference type="Gene3D" id="3.40.140.10">
    <property type="entry name" value="Cytidine Deaminase, domain 2"/>
    <property type="match status" value="1"/>
</dbReference>
<sequence length="166" mass="18355">MTDVLKTDSEWMQLALEQAAIAASKGEVPVGAVIVSQNKIIGSGFNAPITLNDPTAHAEVQALRDACQNIQNYRLPDDSVMYVTLEPCTMCVGALVHARVSKVVFGATEPKAGSLISARKLFETGYYNHQFLVESGCLHEQCSQQLSHFFKMRREQKRLSRLQEKG</sequence>
<keyword evidence="5 8" id="KW-0378">Hydrolase</keyword>
<comment type="function">
    <text evidence="8">Catalyzes the deamination of adenosine to inosine at the wobble position 34 of tRNA(Arg2).</text>
</comment>
<dbReference type="CDD" id="cd01285">
    <property type="entry name" value="nucleoside_deaminase"/>
    <property type="match status" value="1"/>
</dbReference>
<evidence type="ECO:0000313" key="10">
    <source>
        <dbReference type="EMBL" id="SJX22807.1"/>
    </source>
</evidence>
<evidence type="ECO:0000256" key="5">
    <source>
        <dbReference type="ARBA" id="ARBA00022801"/>
    </source>
</evidence>
<keyword evidence="4 8" id="KW-0479">Metal-binding</keyword>
<dbReference type="InterPro" id="IPR002125">
    <property type="entry name" value="CMP_dCMP_dom"/>
</dbReference>
<dbReference type="PANTHER" id="PTHR11079:SF202">
    <property type="entry name" value="TRNA-SPECIFIC ADENOSINE DEAMINASE"/>
    <property type="match status" value="1"/>
</dbReference>
<keyword evidence="3 8" id="KW-0819">tRNA processing</keyword>
<dbReference type="GO" id="GO:0002100">
    <property type="term" value="P:tRNA wobble adenosine to inosine editing"/>
    <property type="evidence" value="ECO:0007669"/>
    <property type="project" value="UniProtKB-UniRule"/>
</dbReference>
<reference evidence="10 11" key="1">
    <citation type="submission" date="2017-02" db="EMBL/GenBank/DDBJ databases">
        <authorList>
            <person name="Peterson S.W."/>
        </authorList>
    </citation>
    <scope>NUCLEOTIDE SEQUENCE [LARGE SCALE GENOMIC DNA]</scope>
    <source>
        <strain evidence="10">C6</strain>
    </source>
</reference>
<dbReference type="SUPFAM" id="SSF53927">
    <property type="entry name" value="Cytidine deaminase-like"/>
    <property type="match status" value="1"/>
</dbReference>
<comment type="similarity">
    <text evidence="1">Belongs to the cytidine and deoxycytidylate deaminase family. ADAT2 subfamily.</text>
</comment>
<evidence type="ECO:0000256" key="4">
    <source>
        <dbReference type="ARBA" id="ARBA00022723"/>
    </source>
</evidence>
<dbReference type="InterPro" id="IPR028883">
    <property type="entry name" value="tRNA_aden_deaminase"/>
</dbReference>
<dbReference type="NCBIfam" id="NF008113">
    <property type="entry name" value="PRK10860.1"/>
    <property type="match status" value="1"/>
</dbReference>
<evidence type="ECO:0000259" key="9">
    <source>
        <dbReference type="PROSITE" id="PS51747"/>
    </source>
</evidence>
<evidence type="ECO:0000256" key="2">
    <source>
        <dbReference type="ARBA" id="ARBA00011738"/>
    </source>
</evidence>
<comment type="subunit">
    <text evidence="2 8">Homodimer.</text>
</comment>
<accession>A0A1R7QF52</accession>
<proteinExistence type="inferred from homology"/>
<feature type="binding site" evidence="8">
    <location>
        <position position="57"/>
    </location>
    <ligand>
        <name>Zn(2+)</name>
        <dbReference type="ChEBI" id="CHEBI:29105"/>
        <note>catalytic</note>
    </ligand>
</feature>
<feature type="binding site" evidence="8">
    <location>
        <position position="88"/>
    </location>
    <ligand>
        <name>Zn(2+)</name>
        <dbReference type="ChEBI" id="CHEBI:29105"/>
        <note>catalytic</note>
    </ligand>
</feature>
<dbReference type="RefSeq" id="WP_087013499.1">
    <property type="nucleotide sequence ID" value="NZ_FUUY01000008.1"/>
</dbReference>
<feature type="active site" description="Proton donor" evidence="8">
    <location>
        <position position="59"/>
    </location>
</feature>